<dbReference type="SUPFAM" id="SSF55021">
    <property type="entry name" value="ACT-like"/>
    <property type="match status" value="1"/>
</dbReference>
<dbReference type="RefSeq" id="WP_046499021.1">
    <property type="nucleotide sequence ID" value="NZ_CGIH01000038.1"/>
</dbReference>
<keyword evidence="3" id="KW-0479">Metal-binding</keyword>
<evidence type="ECO:0000256" key="5">
    <source>
        <dbReference type="ARBA" id="ARBA00022982"/>
    </source>
</evidence>
<keyword evidence="10" id="KW-1185">Reference proteome</keyword>
<dbReference type="Gene3D" id="3.30.70.20">
    <property type="match status" value="1"/>
</dbReference>
<dbReference type="PANTHER" id="PTHR43687">
    <property type="entry name" value="ADENYLYLSULFATE REDUCTASE, BETA SUBUNIT"/>
    <property type="match status" value="1"/>
</dbReference>
<dbReference type="InterPro" id="IPR050572">
    <property type="entry name" value="Fe-S_Ferredoxin"/>
</dbReference>
<dbReference type="GO" id="GO:0046872">
    <property type="term" value="F:metal ion binding"/>
    <property type="evidence" value="ECO:0007669"/>
    <property type="project" value="UniProtKB-KW"/>
</dbReference>
<dbReference type="EMBL" id="CGIH01000038">
    <property type="protein sequence ID" value="CFX94964.1"/>
    <property type="molecule type" value="Genomic_DNA"/>
</dbReference>
<evidence type="ECO:0000313" key="9">
    <source>
        <dbReference type="EMBL" id="CFX94964.1"/>
    </source>
</evidence>
<protein>
    <submittedName>
        <fullName evidence="9">NIL domain</fullName>
    </submittedName>
</protein>
<keyword evidence="7" id="KW-0411">Iron-sulfur</keyword>
<dbReference type="Proteomes" id="UP000045545">
    <property type="component" value="Unassembled WGS sequence"/>
</dbReference>
<dbReference type="Gene3D" id="3.30.70.260">
    <property type="match status" value="1"/>
</dbReference>
<sequence length="140" mass="15810">MKNKIVCYFSTSQSEQPVIYRLIKNYDLIINILKADINSQKEGYLVIELEGSPESYEQGTKFMESLGIIMEPLSENIIWNEQLCIQCGACTSFCPTAALDMNRDTMEVSFDNAKCVVCGMCLDCCPTRAIELHFEVKEAV</sequence>
<evidence type="ECO:0000256" key="3">
    <source>
        <dbReference type="ARBA" id="ARBA00022723"/>
    </source>
</evidence>
<evidence type="ECO:0000256" key="6">
    <source>
        <dbReference type="ARBA" id="ARBA00023004"/>
    </source>
</evidence>
<feature type="domain" description="4Fe-4S ferredoxin-type" evidence="8">
    <location>
        <begin position="106"/>
        <end position="135"/>
    </location>
</feature>
<evidence type="ECO:0000256" key="7">
    <source>
        <dbReference type="ARBA" id="ARBA00023014"/>
    </source>
</evidence>
<organism evidence="9 10">
    <name type="scientific">Syntrophomonas zehnderi OL-4</name>
    <dbReference type="NCBI Taxonomy" id="690567"/>
    <lineage>
        <taxon>Bacteria</taxon>
        <taxon>Bacillati</taxon>
        <taxon>Bacillota</taxon>
        <taxon>Clostridia</taxon>
        <taxon>Eubacteriales</taxon>
        <taxon>Syntrophomonadaceae</taxon>
        <taxon>Syntrophomonas</taxon>
    </lineage>
</organism>
<reference evidence="9 10" key="1">
    <citation type="submission" date="2015-03" db="EMBL/GenBank/DDBJ databases">
        <authorList>
            <person name="Murphy D."/>
        </authorList>
    </citation>
    <scope>NUCLEOTIDE SEQUENCE [LARGE SCALE GENOMIC DNA]</scope>
    <source>
        <strain evidence="9 10">OL-4</strain>
    </source>
</reference>
<keyword evidence="4" id="KW-0677">Repeat</keyword>
<feature type="domain" description="4Fe-4S ferredoxin-type" evidence="8">
    <location>
        <begin position="75"/>
        <end position="104"/>
    </location>
</feature>
<gene>
    <name evidence="9" type="ORF">2286</name>
</gene>
<keyword evidence="5" id="KW-0249">Electron transport</keyword>
<dbReference type="Pfam" id="PF09383">
    <property type="entry name" value="NIL"/>
    <property type="match status" value="1"/>
</dbReference>
<dbReference type="InterPro" id="IPR018449">
    <property type="entry name" value="NIL_domain"/>
</dbReference>
<proteinExistence type="predicted"/>
<dbReference type="SMART" id="SM00930">
    <property type="entry name" value="NIL"/>
    <property type="match status" value="1"/>
</dbReference>
<keyword evidence="1" id="KW-0813">Transport</keyword>
<name>A0A0E3W3N5_9FIRM</name>
<keyword evidence="6" id="KW-0408">Iron</keyword>
<evidence type="ECO:0000256" key="4">
    <source>
        <dbReference type="ARBA" id="ARBA00022737"/>
    </source>
</evidence>
<dbReference type="InterPro" id="IPR017900">
    <property type="entry name" value="4Fe4S_Fe_S_CS"/>
</dbReference>
<dbReference type="GO" id="GO:0051539">
    <property type="term" value="F:4 iron, 4 sulfur cluster binding"/>
    <property type="evidence" value="ECO:0007669"/>
    <property type="project" value="UniProtKB-KW"/>
</dbReference>
<dbReference type="OrthoDB" id="9807879at2"/>
<dbReference type="Pfam" id="PF13187">
    <property type="entry name" value="Fer4_9"/>
    <property type="match status" value="1"/>
</dbReference>
<evidence type="ECO:0000259" key="8">
    <source>
        <dbReference type="PROSITE" id="PS51379"/>
    </source>
</evidence>
<keyword evidence="2" id="KW-0004">4Fe-4S</keyword>
<dbReference type="SUPFAM" id="SSF54862">
    <property type="entry name" value="4Fe-4S ferredoxins"/>
    <property type="match status" value="1"/>
</dbReference>
<dbReference type="PROSITE" id="PS00198">
    <property type="entry name" value="4FE4S_FER_1"/>
    <property type="match status" value="1"/>
</dbReference>
<dbReference type="AlphaFoldDB" id="A0A0E3W3N5"/>
<dbReference type="STRING" id="690567.2286"/>
<dbReference type="PROSITE" id="PS51379">
    <property type="entry name" value="4FE4S_FER_2"/>
    <property type="match status" value="2"/>
</dbReference>
<evidence type="ECO:0000256" key="1">
    <source>
        <dbReference type="ARBA" id="ARBA00022448"/>
    </source>
</evidence>
<evidence type="ECO:0000313" key="10">
    <source>
        <dbReference type="Proteomes" id="UP000045545"/>
    </source>
</evidence>
<dbReference type="InterPro" id="IPR045865">
    <property type="entry name" value="ACT-like_dom_sf"/>
</dbReference>
<evidence type="ECO:0000256" key="2">
    <source>
        <dbReference type="ARBA" id="ARBA00022485"/>
    </source>
</evidence>
<dbReference type="PANTHER" id="PTHR43687:SF6">
    <property type="entry name" value="L-ASPARTATE SEMIALDEHYDE SULFURTRANSFERASE IRON-SULFUR SUBUNIT"/>
    <property type="match status" value="1"/>
</dbReference>
<dbReference type="InterPro" id="IPR017896">
    <property type="entry name" value="4Fe4S_Fe-S-bd"/>
</dbReference>
<accession>A0A0E3W3N5</accession>